<evidence type="ECO:0000313" key="4">
    <source>
        <dbReference type="EMBL" id="CAD6218692.1"/>
    </source>
</evidence>
<organism evidence="4 5">
    <name type="scientific">Miscanthus lutarioriparius</name>
    <dbReference type="NCBI Taxonomy" id="422564"/>
    <lineage>
        <taxon>Eukaryota</taxon>
        <taxon>Viridiplantae</taxon>
        <taxon>Streptophyta</taxon>
        <taxon>Embryophyta</taxon>
        <taxon>Tracheophyta</taxon>
        <taxon>Spermatophyta</taxon>
        <taxon>Magnoliopsida</taxon>
        <taxon>Liliopsida</taxon>
        <taxon>Poales</taxon>
        <taxon>Poaceae</taxon>
        <taxon>PACMAD clade</taxon>
        <taxon>Panicoideae</taxon>
        <taxon>Andropogonodae</taxon>
        <taxon>Andropogoneae</taxon>
        <taxon>Saccharinae</taxon>
        <taxon>Miscanthus</taxon>
    </lineage>
</organism>
<gene>
    <name evidence="4" type="ORF">NCGR_LOCUS12543</name>
</gene>
<evidence type="ECO:0000256" key="1">
    <source>
        <dbReference type="SAM" id="Coils"/>
    </source>
</evidence>
<keyword evidence="3" id="KW-1133">Transmembrane helix</keyword>
<accession>A0A811N033</accession>
<dbReference type="Proteomes" id="UP000604825">
    <property type="component" value="Unassembled WGS sequence"/>
</dbReference>
<feature type="compositionally biased region" description="Low complexity" evidence="2">
    <location>
        <begin position="154"/>
        <end position="164"/>
    </location>
</feature>
<feature type="region of interest" description="Disordered" evidence="2">
    <location>
        <begin position="838"/>
        <end position="882"/>
    </location>
</feature>
<feature type="compositionally biased region" description="Basic and acidic residues" evidence="2">
    <location>
        <begin position="57"/>
        <end position="72"/>
    </location>
</feature>
<feature type="compositionally biased region" description="Basic residues" evidence="2">
    <location>
        <begin position="1404"/>
        <end position="1413"/>
    </location>
</feature>
<feature type="region of interest" description="Disordered" evidence="2">
    <location>
        <begin position="472"/>
        <end position="494"/>
    </location>
</feature>
<reference evidence="4" key="1">
    <citation type="submission" date="2020-10" db="EMBL/GenBank/DDBJ databases">
        <authorList>
            <person name="Han B."/>
            <person name="Lu T."/>
            <person name="Zhao Q."/>
            <person name="Huang X."/>
            <person name="Zhao Y."/>
        </authorList>
    </citation>
    <scope>NUCLEOTIDE SEQUENCE</scope>
</reference>
<feature type="compositionally biased region" description="Low complexity" evidence="2">
    <location>
        <begin position="133"/>
        <end position="147"/>
    </location>
</feature>
<keyword evidence="3" id="KW-0472">Membrane</keyword>
<dbReference type="OrthoDB" id="1703439at2759"/>
<feature type="compositionally biased region" description="Basic and acidic residues" evidence="2">
    <location>
        <begin position="30"/>
        <end position="39"/>
    </location>
</feature>
<keyword evidence="1" id="KW-0175">Coiled coil</keyword>
<feature type="coiled-coil region" evidence="1">
    <location>
        <begin position="960"/>
        <end position="1008"/>
    </location>
</feature>
<sequence>MTAEGTACNGAGEAPKAEFAPEKVVVAASPEEKAAVGEREGEEDVGGPFVIVNGGDSDGHSDRGSDLGKAPDEDSPSEEDDAPGSNAAPDAAVGGDHGAAEGEVGAALGASSADGGDRASDGSEGGAGEGKGEPSSDCVAEVAQQEAVGEEDGGAAALASGGCEPAIASADSEAPAVDSEVEGKEGTVDGSAVADVPEAVVHQEASTEQDGDAAVMSCGHDGALTPPKSSSAAMESEVIREDSKEESTADVVEPQEQGTVGASALVENEHLCADMRADSFVAATEADSQEDISVESCRHDDALICTESGSADIESEVYAEDGKQEQSNADVVEVVGQGVDRADAPMANGHLCADIRADSSEATTEPENHANESKLTEVAESVEGDAASGEQYATDATQTNGHIYVALSADSCIVASESKAHSFQTDGKETDQQEEEAPKTEAEVLEGVLKPTERNYAGSVEGLIEEEVDADGHASVEGTADASGEQEAKPMQGEGEATCGILEFEEVDKDGEEGLCDDRTVGVVSSNEETELPIKERIDEAVPNVNVGESEEVTENTSQDTMHGGLAKDGASIGTIHVKLGSDPYVESGLEHKVKAEVDLVDEITAESDLKAENMVEVKRTAHEVDEIEVKELAFAEAIVAPLHRQQDCESVMETIEHEKVEAPGVCQAHEIENSSEVESKKEFEMEVDDAVPFQEAAASAASVFHHEPRSIDLVENDSGNHSSPITVLESCDHVQTEESRSQEISMTTVEQPICSAALEHGTMVVDEVEINSATGNVSKEKSSDVAVDQVEPVKLNVDELVVVDGDQPSFDPSCESVSEIVEDSKSLENQSEICNASGMSDECSSRIANEGPSPINMSDECSSRIANDGSPNEAPNLTEEPCLSDKSCNTIDYENGNEPAKSSDVVETKCVEALVTEQKDNGHHASGEWHGDHAQVIGPQKIYIIKVPKFAGDDLWNKIQAAQAHLDQLSQERDAINRRRQKQKAVCDQYREKLEAARREEREARTAHGDKKNDLNSVRSVLGKLHQANSVEELDELIAKKERTMQHETISLKEEKLLIKEINELKAQRKQLSATMGSKAEINEAFDQKDHIQERHKVLKKDSDALFTNLKALEEITRKIQKSFEDERTALRKLTEEHRAANEIRQKAYSEWTVLRNEPSKKNEYFFKYRDARNAAETFRANGDINGLKSHCNSQIERVMEMWNNNEDFRKQYVESNKVSTLKRLGTHDGRRLGPDEDPPVIPSRRPSSIYPLSASSPEVPTLASTPAPVLAAPAAVPAKEDSFPVLAAPQTSKRAKSKASGSSAQIENNSVIVSEAEDLKQTLKEKARLLEEQLELARKAEELARKEEELRKERDAAEKERLRLEQKAKAKEAEERKRRKAEKDKERAEFKARKEAEEREKKKAKKDKKKGTALADTSTIGDSQAAALATADTDSNASDNPREVEVSQPAAPKRLSRPAAAIKQLNRLQPMPAPLRNRGRRKLRQYILIAAAVLSVLALFVAGNYIPRLKSVHS</sequence>
<dbReference type="EMBL" id="CAJGYO010000003">
    <property type="protein sequence ID" value="CAD6218692.1"/>
    <property type="molecule type" value="Genomic_DNA"/>
</dbReference>
<feature type="transmembrane region" description="Helical" evidence="3">
    <location>
        <begin position="1488"/>
        <end position="1508"/>
    </location>
</feature>
<evidence type="ECO:0000256" key="3">
    <source>
        <dbReference type="SAM" id="Phobius"/>
    </source>
</evidence>
<protein>
    <recommendedName>
        <fullName evidence="6">Proton pump-interactor 1</fullName>
    </recommendedName>
</protein>
<comment type="caution">
    <text evidence="4">The sequence shown here is derived from an EMBL/GenBank/DDBJ whole genome shotgun (WGS) entry which is preliminary data.</text>
</comment>
<feature type="compositionally biased region" description="Low complexity" evidence="2">
    <location>
        <begin position="101"/>
        <end position="114"/>
    </location>
</feature>
<evidence type="ECO:0000313" key="5">
    <source>
        <dbReference type="Proteomes" id="UP000604825"/>
    </source>
</evidence>
<keyword evidence="5" id="KW-1185">Reference proteome</keyword>
<feature type="region of interest" description="Disordered" evidence="2">
    <location>
        <begin position="1290"/>
        <end position="1314"/>
    </location>
</feature>
<dbReference type="PANTHER" id="PTHR48454">
    <property type="entry name" value="PUTATIVE RNA-BINDING DOMAIN-CONTAINING PROTEIN-RELATED"/>
    <property type="match status" value="1"/>
</dbReference>
<name>A0A811N033_9POAL</name>
<keyword evidence="3" id="KW-0812">Transmembrane</keyword>
<evidence type="ECO:0008006" key="6">
    <source>
        <dbReference type="Google" id="ProtNLM"/>
    </source>
</evidence>
<feature type="region of interest" description="Disordered" evidence="2">
    <location>
        <begin position="1"/>
        <end position="261"/>
    </location>
</feature>
<feature type="region of interest" description="Disordered" evidence="2">
    <location>
        <begin position="1344"/>
        <end position="1458"/>
    </location>
</feature>
<dbReference type="PANTHER" id="PTHR48454:SF1">
    <property type="entry name" value="PROTON PUMP-INTERACTOR 1"/>
    <property type="match status" value="1"/>
</dbReference>
<feature type="compositionally biased region" description="Basic and acidic residues" evidence="2">
    <location>
        <begin position="237"/>
        <end position="247"/>
    </location>
</feature>
<feature type="region of interest" description="Disordered" evidence="2">
    <location>
        <begin position="1223"/>
        <end position="1265"/>
    </location>
</feature>
<feature type="compositionally biased region" description="Acidic residues" evidence="2">
    <location>
        <begin position="73"/>
        <end position="82"/>
    </location>
</feature>
<feature type="compositionally biased region" description="Low complexity" evidence="2">
    <location>
        <begin position="1244"/>
        <end position="1255"/>
    </location>
</feature>
<feature type="compositionally biased region" description="Basic and acidic residues" evidence="2">
    <location>
        <begin position="1344"/>
        <end position="1403"/>
    </location>
</feature>
<proteinExistence type="predicted"/>
<evidence type="ECO:0000256" key="2">
    <source>
        <dbReference type="SAM" id="MobiDB-lite"/>
    </source>
</evidence>
<feature type="compositionally biased region" description="Basic and acidic residues" evidence="2">
    <location>
        <begin position="1227"/>
        <end position="1236"/>
    </location>
</feature>